<evidence type="ECO:0000313" key="1">
    <source>
        <dbReference type="EMBL" id="THV03462.1"/>
    </source>
</evidence>
<keyword evidence="2" id="KW-1185">Reference proteome</keyword>
<dbReference type="OrthoDB" id="3250110at2759"/>
<dbReference type="Proteomes" id="UP000297245">
    <property type="component" value="Unassembled WGS sequence"/>
</dbReference>
<organism evidence="1 2">
    <name type="scientific">Dendrothele bispora (strain CBS 962.96)</name>
    <dbReference type="NCBI Taxonomy" id="1314807"/>
    <lineage>
        <taxon>Eukaryota</taxon>
        <taxon>Fungi</taxon>
        <taxon>Dikarya</taxon>
        <taxon>Basidiomycota</taxon>
        <taxon>Agaricomycotina</taxon>
        <taxon>Agaricomycetes</taxon>
        <taxon>Agaricomycetidae</taxon>
        <taxon>Agaricales</taxon>
        <taxon>Agaricales incertae sedis</taxon>
        <taxon>Dendrothele</taxon>
    </lineage>
</organism>
<sequence>MTILDGFKIKPLDLEPIYDSWPNAPKFVGNPKKDPPVDDWLRQIRAGCVQRNVPREYWHKVAQHYLGDRAKARYVVQRNLCSRLWELTVQCDIDSPN</sequence>
<proteinExistence type="predicted"/>
<dbReference type="EMBL" id="ML179066">
    <property type="protein sequence ID" value="THV03462.1"/>
    <property type="molecule type" value="Genomic_DNA"/>
</dbReference>
<protein>
    <submittedName>
        <fullName evidence="1">Uncharacterized protein</fullName>
    </submittedName>
</protein>
<name>A0A4S8ML69_DENBC</name>
<dbReference type="AlphaFoldDB" id="A0A4S8ML69"/>
<evidence type="ECO:0000313" key="2">
    <source>
        <dbReference type="Proteomes" id="UP000297245"/>
    </source>
</evidence>
<gene>
    <name evidence="1" type="ORF">K435DRAFT_278619</name>
</gene>
<accession>A0A4S8ML69</accession>
<reference evidence="1 2" key="1">
    <citation type="journal article" date="2019" name="Nat. Ecol. Evol.">
        <title>Megaphylogeny resolves global patterns of mushroom evolution.</title>
        <authorList>
            <person name="Varga T."/>
            <person name="Krizsan K."/>
            <person name="Foldi C."/>
            <person name="Dima B."/>
            <person name="Sanchez-Garcia M."/>
            <person name="Sanchez-Ramirez S."/>
            <person name="Szollosi G.J."/>
            <person name="Szarkandi J.G."/>
            <person name="Papp V."/>
            <person name="Albert L."/>
            <person name="Andreopoulos W."/>
            <person name="Angelini C."/>
            <person name="Antonin V."/>
            <person name="Barry K.W."/>
            <person name="Bougher N.L."/>
            <person name="Buchanan P."/>
            <person name="Buyck B."/>
            <person name="Bense V."/>
            <person name="Catcheside P."/>
            <person name="Chovatia M."/>
            <person name="Cooper J."/>
            <person name="Damon W."/>
            <person name="Desjardin D."/>
            <person name="Finy P."/>
            <person name="Geml J."/>
            <person name="Haridas S."/>
            <person name="Hughes K."/>
            <person name="Justo A."/>
            <person name="Karasinski D."/>
            <person name="Kautmanova I."/>
            <person name="Kiss B."/>
            <person name="Kocsube S."/>
            <person name="Kotiranta H."/>
            <person name="LaButti K.M."/>
            <person name="Lechner B.E."/>
            <person name="Liimatainen K."/>
            <person name="Lipzen A."/>
            <person name="Lukacs Z."/>
            <person name="Mihaltcheva S."/>
            <person name="Morgado L.N."/>
            <person name="Niskanen T."/>
            <person name="Noordeloos M.E."/>
            <person name="Ohm R.A."/>
            <person name="Ortiz-Santana B."/>
            <person name="Ovrebo C."/>
            <person name="Racz N."/>
            <person name="Riley R."/>
            <person name="Savchenko A."/>
            <person name="Shiryaev A."/>
            <person name="Soop K."/>
            <person name="Spirin V."/>
            <person name="Szebenyi C."/>
            <person name="Tomsovsky M."/>
            <person name="Tulloss R.E."/>
            <person name="Uehling J."/>
            <person name="Grigoriev I.V."/>
            <person name="Vagvolgyi C."/>
            <person name="Papp T."/>
            <person name="Martin F.M."/>
            <person name="Miettinen O."/>
            <person name="Hibbett D.S."/>
            <person name="Nagy L.G."/>
        </authorList>
    </citation>
    <scope>NUCLEOTIDE SEQUENCE [LARGE SCALE GENOMIC DNA]</scope>
    <source>
        <strain evidence="1 2">CBS 962.96</strain>
    </source>
</reference>